<dbReference type="OMA" id="VGFMNAV"/>
<evidence type="ECO:0000256" key="6">
    <source>
        <dbReference type="ARBA" id="ARBA00023065"/>
    </source>
</evidence>
<feature type="transmembrane region" description="Helical" evidence="8">
    <location>
        <begin position="213"/>
        <end position="236"/>
    </location>
</feature>
<reference evidence="9" key="3">
    <citation type="submission" date="2015-02" db="UniProtKB">
        <authorList>
            <consortium name="EnsemblProtists"/>
        </authorList>
    </citation>
    <scope>IDENTIFICATION</scope>
    <source>
        <strain evidence="9">DAOM BR144</strain>
    </source>
</reference>
<dbReference type="eggNOG" id="KOG1558">
    <property type="taxonomic scope" value="Eukaryota"/>
</dbReference>
<comment type="similarity">
    <text evidence="2 8">Belongs to the ZIP transporter (TC 2.A.5) family.</text>
</comment>
<feature type="transmembrane region" description="Helical" evidence="8">
    <location>
        <begin position="276"/>
        <end position="298"/>
    </location>
</feature>
<evidence type="ECO:0000313" key="9">
    <source>
        <dbReference type="EnsemblProtists" id="PYU1_T008971"/>
    </source>
</evidence>
<dbReference type="PANTHER" id="PTHR11040:SF44">
    <property type="entry name" value="PROTEIN ZNTC-RELATED"/>
    <property type="match status" value="1"/>
</dbReference>
<evidence type="ECO:0000256" key="5">
    <source>
        <dbReference type="ARBA" id="ARBA00022989"/>
    </source>
</evidence>
<dbReference type="VEuPathDB" id="FungiDB:PYU1_G008953"/>
<dbReference type="Proteomes" id="UP000019132">
    <property type="component" value="Unassembled WGS sequence"/>
</dbReference>
<dbReference type="HOGENOM" id="CLU_027089_0_2_1"/>
<feature type="transmembrane region" description="Helical" evidence="8">
    <location>
        <begin position="97"/>
        <end position="115"/>
    </location>
</feature>
<feature type="transmembrane region" description="Helical" evidence="8">
    <location>
        <begin position="182"/>
        <end position="201"/>
    </location>
</feature>
<feature type="transmembrane region" description="Helical" evidence="8">
    <location>
        <begin position="318"/>
        <end position="337"/>
    </location>
</feature>
<sequence>MADEQTCCGCADLTSEDDYNTPLHIGAIFILFAVSAAGTLLPVVSKHVPALSSNSMIMEWLMTFGFGVVIATGFIHMMNEGIEMLSNPCLGQVVENYESLGLAVVLATVVVMHLIECESAVFFADKTQHLHGHAHGHAHGHVHDAPLSAANAVVITPNDEENPYHQEKLSANTSIETKNKKMLAAILFEVGVVFHSVIVGIDLGVTAGTEFKTLLAAMCFHQFFEGIAISGSAIGAMESLRNVLSMNFAFAITTPVGMAIGIAIRTTYSSTSTTALWVQGILNCVAGGILLYTGLVELLTYHMTTNNEFLGRSGKQRFLLYLACWLGAGAMALIGKWA</sequence>
<name>K3WVH3_GLOUD</name>
<evidence type="ECO:0000256" key="4">
    <source>
        <dbReference type="ARBA" id="ARBA00022692"/>
    </source>
</evidence>
<evidence type="ECO:0008006" key="11">
    <source>
        <dbReference type="Google" id="ProtNLM"/>
    </source>
</evidence>
<dbReference type="GO" id="GO:0005886">
    <property type="term" value="C:plasma membrane"/>
    <property type="evidence" value="ECO:0007669"/>
    <property type="project" value="TreeGrafter"/>
</dbReference>
<evidence type="ECO:0000313" key="10">
    <source>
        <dbReference type="Proteomes" id="UP000019132"/>
    </source>
</evidence>
<dbReference type="PANTHER" id="PTHR11040">
    <property type="entry name" value="ZINC/IRON TRANSPORTER"/>
    <property type="match status" value="1"/>
</dbReference>
<keyword evidence="7 8" id="KW-0472">Membrane</keyword>
<proteinExistence type="inferred from homology"/>
<reference evidence="10" key="1">
    <citation type="journal article" date="2010" name="Genome Biol.">
        <title>Genome sequence of the necrotrophic plant pathogen Pythium ultimum reveals original pathogenicity mechanisms and effector repertoire.</title>
        <authorList>
            <person name="Levesque C.A."/>
            <person name="Brouwer H."/>
            <person name="Cano L."/>
            <person name="Hamilton J.P."/>
            <person name="Holt C."/>
            <person name="Huitema E."/>
            <person name="Raffaele S."/>
            <person name="Robideau G.P."/>
            <person name="Thines M."/>
            <person name="Win J."/>
            <person name="Zerillo M.M."/>
            <person name="Beakes G.W."/>
            <person name="Boore J.L."/>
            <person name="Busam D."/>
            <person name="Dumas B."/>
            <person name="Ferriera S."/>
            <person name="Fuerstenberg S.I."/>
            <person name="Gachon C.M."/>
            <person name="Gaulin E."/>
            <person name="Govers F."/>
            <person name="Grenville-Briggs L."/>
            <person name="Horner N."/>
            <person name="Hostetler J."/>
            <person name="Jiang R.H."/>
            <person name="Johnson J."/>
            <person name="Krajaejun T."/>
            <person name="Lin H."/>
            <person name="Meijer H.J."/>
            <person name="Moore B."/>
            <person name="Morris P."/>
            <person name="Phuntmart V."/>
            <person name="Puiu D."/>
            <person name="Shetty J."/>
            <person name="Stajich J.E."/>
            <person name="Tripathy S."/>
            <person name="Wawra S."/>
            <person name="van West P."/>
            <person name="Whitty B.R."/>
            <person name="Coutinho P.M."/>
            <person name="Henrissat B."/>
            <person name="Martin F."/>
            <person name="Thomas P.D."/>
            <person name="Tyler B.M."/>
            <person name="De Vries R.P."/>
            <person name="Kamoun S."/>
            <person name="Yandell M."/>
            <person name="Tisserat N."/>
            <person name="Buell C.R."/>
        </authorList>
    </citation>
    <scope>NUCLEOTIDE SEQUENCE</scope>
    <source>
        <strain evidence="10">DAOM:BR144</strain>
    </source>
</reference>
<dbReference type="InterPro" id="IPR003689">
    <property type="entry name" value="ZIP"/>
</dbReference>
<feature type="transmembrane region" description="Helical" evidence="8">
    <location>
        <begin position="23"/>
        <end position="44"/>
    </location>
</feature>
<comment type="subcellular location">
    <subcellularLocation>
        <location evidence="1 8">Membrane</location>
        <topology evidence="1 8">Multi-pass membrane protein</topology>
    </subcellularLocation>
</comment>
<protein>
    <recommendedName>
        <fullName evidence="11">Zinc/iron permease</fullName>
    </recommendedName>
</protein>
<dbReference type="EnsemblProtists" id="PYU1_T008971">
    <property type="protein sequence ID" value="PYU1_T008971"/>
    <property type="gene ID" value="PYU1_G008953"/>
</dbReference>
<evidence type="ECO:0000256" key="7">
    <source>
        <dbReference type="ARBA" id="ARBA00023136"/>
    </source>
</evidence>
<dbReference type="InterPro" id="IPR004698">
    <property type="entry name" value="Zn/Fe_permease_fun/pln"/>
</dbReference>
<evidence type="ECO:0000256" key="3">
    <source>
        <dbReference type="ARBA" id="ARBA00022448"/>
    </source>
</evidence>
<dbReference type="InParanoid" id="K3WVH3"/>
<keyword evidence="5 8" id="KW-1133">Transmembrane helix</keyword>
<dbReference type="Pfam" id="PF02535">
    <property type="entry name" value="Zip"/>
    <property type="match status" value="1"/>
</dbReference>
<evidence type="ECO:0000256" key="2">
    <source>
        <dbReference type="ARBA" id="ARBA00006939"/>
    </source>
</evidence>
<keyword evidence="10" id="KW-1185">Reference proteome</keyword>
<dbReference type="STRING" id="431595.K3WVH3"/>
<evidence type="ECO:0000256" key="1">
    <source>
        <dbReference type="ARBA" id="ARBA00004141"/>
    </source>
</evidence>
<feature type="transmembrane region" description="Helical" evidence="8">
    <location>
        <begin position="243"/>
        <end position="264"/>
    </location>
</feature>
<dbReference type="AlphaFoldDB" id="K3WVH3"/>
<keyword evidence="3 8" id="KW-0813">Transport</keyword>
<dbReference type="EMBL" id="GL376599">
    <property type="status" value="NOT_ANNOTATED_CDS"/>
    <property type="molecule type" value="Genomic_DNA"/>
</dbReference>
<organism evidence="9 10">
    <name type="scientific">Globisporangium ultimum (strain ATCC 200006 / CBS 805.95 / DAOM BR144)</name>
    <name type="common">Pythium ultimum</name>
    <dbReference type="NCBI Taxonomy" id="431595"/>
    <lineage>
        <taxon>Eukaryota</taxon>
        <taxon>Sar</taxon>
        <taxon>Stramenopiles</taxon>
        <taxon>Oomycota</taxon>
        <taxon>Peronosporomycetes</taxon>
        <taxon>Pythiales</taxon>
        <taxon>Pythiaceae</taxon>
        <taxon>Globisporangium</taxon>
    </lineage>
</organism>
<dbReference type="GO" id="GO:0005385">
    <property type="term" value="F:zinc ion transmembrane transporter activity"/>
    <property type="evidence" value="ECO:0007669"/>
    <property type="project" value="InterPro"/>
</dbReference>
<keyword evidence="6 8" id="KW-0406">Ion transport</keyword>
<feature type="transmembrane region" description="Helical" evidence="8">
    <location>
        <begin position="56"/>
        <end position="77"/>
    </location>
</feature>
<accession>K3WVH3</accession>
<dbReference type="NCBIfam" id="TIGR00820">
    <property type="entry name" value="zip"/>
    <property type="match status" value="1"/>
</dbReference>
<evidence type="ECO:0000256" key="8">
    <source>
        <dbReference type="RuleBase" id="RU362088"/>
    </source>
</evidence>
<reference evidence="10" key="2">
    <citation type="submission" date="2010-04" db="EMBL/GenBank/DDBJ databases">
        <authorList>
            <person name="Buell R."/>
            <person name="Hamilton J."/>
            <person name="Hostetler J."/>
        </authorList>
    </citation>
    <scope>NUCLEOTIDE SEQUENCE [LARGE SCALE GENOMIC DNA]</scope>
    <source>
        <strain evidence="10">DAOM:BR144</strain>
    </source>
</reference>
<keyword evidence="4 8" id="KW-0812">Transmembrane</keyword>